<evidence type="ECO:0000313" key="2">
    <source>
        <dbReference type="Proteomes" id="UP000188573"/>
    </source>
</evidence>
<proteinExistence type="predicted"/>
<reference evidence="1 2" key="1">
    <citation type="submission" date="2016-10" db="EMBL/GenBank/DDBJ databases">
        <title>Rodentibacter gen. nov. and new species.</title>
        <authorList>
            <person name="Christensen H."/>
        </authorList>
    </citation>
    <scope>NUCLEOTIDE SEQUENCE [LARGE SCALE GENOMIC DNA]</scope>
    <source>
        <strain evidence="1 2">Ac81</strain>
    </source>
</reference>
<protein>
    <submittedName>
        <fullName evidence="1">Uncharacterized protein</fullName>
    </submittedName>
</protein>
<sequence length="62" mass="7513">MYKNLFNNKEEPINEIKRNLKIDQSNVFLENATKQRQIINFNSPRYSLHNKREVKEARHIKA</sequence>
<organism evidence="1 2">
    <name type="scientific">Rodentibacter ratti</name>
    <dbReference type="NCBI Taxonomy" id="1906745"/>
    <lineage>
        <taxon>Bacteria</taxon>
        <taxon>Pseudomonadati</taxon>
        <taxon>Pseudomonadota</taxon>
        <taxon>Gammaproteobacteria</taxon>
        <taxon>Pasteurellales</taxon>
        <taxon>Pasteurellaceae</taxon>
        <taxon>Rodentibacter</taxon>
    </lineage>
</organism>
<comment type="caution">
    <text evidence="1">The sequence shown here is derived from an EMBL/GenBank/DDBJ whole genome shotgun (WGS) entry which is preliminary data.</text>
</comment>
<keyword evidence="2" id="KW-1185">Reference proteome</keyword>
<gene>
    <name evidence="1" type="ORF">BKG92_02170</name>
</gene>
<dbReference type="EMBL" id="MLAG01000007">
    <property type="protein sequence ID" value="OOF83807.1"/>
    <property type="molecule type" value="Genomic_DNA"/>
</dbReference>
<dbReference type="AlphaFoldDB" id="A0A1V3L1I7"/>
<dbReference type="Proteomes" id="UP000188573">
    <property type="component" value="Unassembled WGS sequence"/>
</dbReference>
<accession>A0A1V3L1I7</accession>
<name>A0A1V3L1I7_9PAST</name>
<evidence type="ECO:0000313" key="1">
    <source>
        <dbReference type="EMBL" id="OOF83807.1"/>
    </source>
</evidence>